<dbReference type="GO" id="GO:0004084">
    <property type="term" value="F:branched-chain-amino-acid transaminase activity"/>
    <property type="evidence" value="ECO:0007669"/>
    <property type="project" value="UniProtKB-EC"/>
</dbReference>
<keyword evidence="2" id="KW-0032">Aminotransferase</keyword>
<feature type="region of interest" description="Disordered" evidence="1">
    <location>
        <begin position="190"/>
        <end position="362"/>
    </location>
</feature>
<dbReference type="AlphaFoldDB" id="A0A6J4NGK7"/>
<feature type="compositionally biased region" description="Basic residues" evidence="1">
    <location>
        <begin position="207"/>
        <end position="230"/>
    </location>
</feature>
<feature type="compositionally biased region" description="Basic and acidic residues" evidence="1">
    <location>
        <begin position="69"/>
        <end position="96"/>
    </location>
</feature>
<gene>
    <name evidence="2" type="ORF">AVDCRST_MAG32-2071</name>
</gene>
<evidence type="ECO:0000256" key="1">
    <source>
        <dbReference type="SAM" id="MobiDB-lite"/>
    </source>
</evidence>
<reference evidence="2" key="1">
    <citation type="submission" date="2020-02" db="EMBL/GenBank/DDBJ databases">
        <authorList>
            <person name="Meier V. D."/>
        </authorList>
    </citation>
    <scope>NUCLEOTIDE SEQUENCE</scope>
    <source>
        <strain evidence="2">AVDCRST_MAG32</strain>
    </source>
</reference>
<dbReference type="EC" id="2.6.1.42" evidence="2"/>
<feature type="compositionally biased region" description="Basic and acidic residues" evidence="1">
    <location>
        <begin position="191"/>
        <end position="206"/>
    </location>
</feature>
<keyword evidence="2" id="KW-0808">Transferase</keyword>
<proteinExistence type="predicted"/>
<feature type="compositionally biased region" description="Basic residues" evidence="1">
    <location>
        <begin position="335"/>
        <end position="353"/>
    </location>
</feature>
<name>A0A6J4NGK7_9ACTN</name>
<feature type="region of interest" description="Disordered" evidence="1">
    <location>
        <begin position="1"/>
        <end position="105"/>
    </location>
</feature>
<accession>A0A6J4NGK7</accession>
<feature type="compositionally biased region" description="Basic and acidic residues" evidence="1">
    <location>
        <begin position="52"/>
        <end position="61"/>
    </location>
</feature>
<dbReference type="EMBL" id="CADCUM010000086">
    <property type="protein sequence ID" value="CAA9387194.1"/>
    <property type="molecule type" value="Genomic_DNA"/>
</dbReference>
<feature type="compositionally biased region" description="Basic residues" evidence="1">
    <location>
        <begin position="24"/>
        <end position="35"/>
    </location>
</feature>
<feature type="compositionally biased region" description="Basic residues" evidence="1">
    <location>
        <begin position="273"/>
        <end position="282"/>
    </location>
</feature>
<feature type="compositionally biased region" description="Basic residues" evidence="1">
    <location>
        <begin position="305"/>
        <end position="316"/>
    </location>
</feature>
<feature type="compositionally biased region" description="Basic and acidic residues" evidence="1">
    <location>
        <begin position="255"/>
        <end position="272"/>
    </location>
</feature>
<evidence type="ECO:0000313" key="2">
    <source>
        <dbReference type="EMBL" id="CAA9387194.1"/>
    </source>
</evidence>
<sequence length="362" mass="40117">ADQHDAEPVPGRRRQAGRDPGQPRLRHPLHRPHAHGRVDPRAGLARRPHHGVRADLPRSRDSGAALRAGDLRGDEGLPARGRLDLDLPSRPERRADGPLVPAARVPGAAGRGLRRLRRRAGRGRPAVGAPELDRGGRRREVALPAALHVRLGVLPGRQAGAARHLHGDRLAGGCLFQGRCPPGHALAVGDVHPRGSGRDGCREDRRQLRRIAGRPARGHRAGLRPGRLPRRPGVPLHRGARRDEPVLRPRRRPHRDPGDRDDPGGHHPGLDHRARRQARLPRRGAEVLDRRVARRRGERRDHRDLRLRHRSGRHAGRGAQVPPRRRPGTRPDRPHHAHPRGPGRHAVRPRRGQLRLAAPGLL</sequence>
<organism evidence="2">
    <name type="scientific">uncultured Nocardioides sp</name>
    <dbReference type="NCBI Taxonomy" id="198441"/>
    <lineage>
        <taxon>Bacteria</taxon>
        <taxon>Bacillati</taxon>
        <taxon>Actinomycetota</taxon>
        <taxon>Actinomycetes</taxon>
        <taxon>Propionibacteriales</taxon>
        <taxon>Nocardioidaceae</taxon>
        <taxon>Nocardioides</taxon>
        <taxon>environmental samples</taxon>
    </lineage>
</organism>
<protein>
    <submittedName>
        <fullName evidence="2">Branched-chain amino acid aminotransferase</fullName>
        <ecNumber evidence="2">2.6.1.42</ecNumber>
    </submittedName>
</protein>
<feature type="non-terminal residue" evidence="2">
    <location>
        <position position="362"/>
    </location>
</feature>
<feature type="non-terminal residue" evidence="2">
    <location>
        <position position="1"/>
    </location>
</feature>